<proteinExistence type="predicted"/>
<dbReference type="OrthoDB" id="133892at135619"/>
<dbReference type="AlphaFoldDB" id="A0A3E0DTP7"/>
<accession>A0A3E0DTP7</accession>
<keyword evidence="1" id="KW-0732">Signal</keyword>
<evidence type="ECO:0000256" key="1">
    <source>
        <dbReference type="SAM" id="SignalP"/>
    </source>
</evidence>
<feature type="chain" id="PRO_5017596364" evidence="1">
    <location>
        <begin position="25"/>
        <end position="138"/>
    </location>
</feature>
<reference evidence="2 3" key="1">
    <citation type="submission" date="2018-08" db="EMBL/GenBank/DDBJ databases">
        <title>Genomic Encyclopedia of Type Strains, Phase III (KMG-III): the genomes of soil and plant-associated and newly described type strains.</title>
        <authorList>
            <person name="Whitman W."/>
        </authorList>
    </citation>
    <scope>NUCLEOTIDE SEQUENCE [LARGE SCALE GENOMIC DNA]</scope>
    <source>
        <strain evidence="2 3">CECT 7375</strain>
    </source>
</reference>
<evidence type="ECO:0000313" key="2">
    <source>
        <dbReference type="EMBL" id="REG85843.1"/>
    </source>
</evidence>
<dbReference type="PROSITE" id="PS51257">
    <property type="entry name" value="PROKAR_LIPOPROTEIN"/>
    <property type="match status" value="1"/>
</dbReference>
<comment type="caution">
    <text evidence="2">The sequence shown here is derived from an EMBL/GenBank/DDBJ whole genome shotgun (WGS) entry which is preliminary data.</text>
</comment>
<name>A0A3E0DTP7_9GAMM</name>
<keyword evidence="3" id="KW-1185">Reference proteome</keyword>
<gene>
    <name evidence="2" type="ORF">DFP81_102382</name>
</gene>
<dbReference type="EMBL" id="QUNG01000002">
    <property type="protein sequence ID" value="REG85843.1"/>
    <property type="molecule type" value="Genomic_DNA"/>
</dbReference>
<protein>
    <submittedName>
        <fullName evidence="2">Uncharacterized protein</fullName>
    </submittedName>
</protein>
<organism evidence="2 3">
    <name type="scientific">Marinomonas pollencensis</name>
    <dbReference type="NCBI Taxonomy" id="491954"/>
    <lineage>
        <taxon>Bacteria</taxon>
        <taxon>Pseudomonadati</taxon>
        <taxon>Pseudomonadota</taxon>
        <taxon>Gammaproteobacteria</taxon>
        <taxon>Oceanospirillales</taxon>
        <taxon>Oceanospirillaceae</taxon>
        <taxon>Marinomonas</taxon>
    </lineage>
</organism>
<feature type="signal peptide" evidence="1">
    <location>
        <begin position="1"/>
        <end position="24"/>
    </location>
</feature>
<sequence length="138" mass="15060">MCRLTRLVACLLTLLFLVSCSSHSTQREAQPGLFLSSNNLPVFMSSPQVSFVLITKIQVPVQEGFDQEARLRNTLAVLTEMAAEVGANAIIVTNAEEFAAAYNRVSTGTHFLAGASFDLSPDAFKHVQLKAQAIYLNR</sequence>
<dbReference type="RefSeq" id="WP_115896615.1">
    <property type="nucleotide sequence ID" value="NZ_QUNG01000002.1"/>
</dbReference>
<evidence type="ECO:0000313" key="3">
    <source>
        <dbReference type="Proteomes" id="UP000256542"/>
    </source>
</evidence>
<dbReference type="Proteomes" id="UP000256542">
    <property type="component" value="Unassembled WGS sequence"/>
</dbReference>